<accession>T1AZH6</accession>
<evidence type="ECO:0000313" key="1">
    <source>
        <dbReference type="EMBL" id="EQD61753.1"/>
    </source>
</evidence>
<reference evidence="1" key="2">
    <citation type="journal article" date="2014" name="ISME J.">
        <title>Microbial stratification in low pH oxic and suboxic macroscopic growths along an acid mine drainage.</title>
        <authorList>
            <person name="Mendez-Garcia C."/>
            <person name="Mesa V."/>
            <person name="Sprenger R.R."/>
            <person name="Richter M."/>
            <person name="Diez M.S."/>
            <person name="Solano J."/>
            <person name="Bargiela R."/>
            <person name="Golyshina O.V."/>
            <person name="Manteca A."/>
            <person name="Ramos J.L."/>
            <person name="Gallego J.R."/>
            <person name="Llorente I."/>
            <person name="Martins Dos Santos V.A."/>
            <person name="Jensen O.N."/>
            <person name="Pelaez A.I."/>
            <person name="Sanchez J."/>
            <person name="Ferrer M."/>
        </authorList>
    </citation>
    <scope>NUCLEOTIDE SEQUENCE</scope>
</reference>
<dbReference type="AlphaFoldDB" id="T1AZH6"/>
<dbReference type="Gene3D" id="1.10.10.10">
    <property type="entry name" value="Winged helix-like DNA-binding domain superfamily/Winged helix DNA-binding domain"/>
    <property type="match status" value="1"/>
</dbReference>
<proteinExistence type="predicted"/>
<dbReference type="InterPro" id="IPR036388">
    <property type="entry name" value="WH-like_DNA-bd_sf"/>
</dbReference>
<dbReference type="Pfam" id="PF09952">
    <property type="entry name" value="AbiEi_2"/>
    <property type="match status" value="1"/>
</dbReference>
<dbReference type="InterPro" id="IPR019238">
    <property type="entry name" value="AbiEi_2"/>
</dbReference>
<evidence type="ECO:0008006" key="2">
    <source>
        <dbReference type="Google" id="ProtNLM"/>
    </source>
</evidence>
<dbReference type="InterPro" id="IPR036390">
    <property type="entry name" value="WH_DNA-bd_sf"/>
</dbReference>
<gene>
    <name evidence="1" type="ORF">B1B_07538</name>
</gene>
<name>T1AZH6_9ZZZZ</name>
<dbReference type="SUPFAM" id="SSF46785">
    <property type="entry name" value="Winged helix' DNA-binding domain"/>
    <property type="match status" value="1"/>
</dbReference>
<comment type="caution">
    <text evidence="1">The sequence shown here is derived from an EMBL/GenBank/DDBJ whole genome shotgun (WGS) entry which is preliminary data.</text>
</comment>
<reference evidence="1" key="1">
    <citation type="submission" date="2013-08" db="EMBL/GenBank/DDBJ databases">
        <authorList>
            <person name="Mendez C."/>
            <person name="Richter M."/>
            <person name="Ferrer M."/>
            <person name="Sanchez J."/>
        </authorList>
    </citation>
    <scope>NUCLEOTIDE SEQUENCE</scope>
</reference>
<sequence length="352" mass="39595">MTEADTARRLLAALPRLLPNLRVDEVRREARFGGGRMADLVARARSGDVAQELIFEIKSLGEPRMAEQAIMQLRELARMRPSAYPVFAAPYISERAREICKREGVGYLDLVGNAFLQFGSVLVDRTGADSRPMEKRGLRTLFAPKATRVVRALLQAPEGTTTITKLAQACSMSPAGVYLVVDLLDKKGFVERGENRNITLREPDRLLREWAKNWTWEKSQVSYYFSFDKTAEQIMEKVNTAARKLGLRYAYTGMAGASYVAPFVRYAQVAFYLEKGQEELVKELDLRPAPTGANVLILSPYDRGVFDGIREIRGANVVSDVQLFVDLFTFPARGEEQAEAVFEKAIRFPRAR</sequence>
<dbReference type="EMBL" id="AUZY01004795">
    <property type="protein sequence ID" value="EQD61753.1"/>
    <property type="molecule type" value="Genomic_DNA"/>
</dbReference>
<organism evidence="1">
    <name type="scientific">mine drainage metagenome</name>
    <dbReference type="NCBI Taxonomy" id="410659"/>
    <lineage>
        <taxon>unclassified sequences</taxon>
        <taxon>metagenomes</taxon>
        <taxon>ecological metagenomes</taxon>
    </lineage>
</organism>
<protein>
    <recommendedName>
        <fullName evidence="2">HTH iclR-type domain-containing protein</fullName>
    </recommendedName>
</protein>